<dbReference type="Pfam" id="PF00642">
    <property type="entry name" value="zf-CCCH"/>
    <property type="match status" value="1"/>
</dbReference>
<dbReference type="PROSITE" id="PS50103">
    <property type="entry name" value="ZF_C3H1"/>
    <property type="match status" value="1"/>
</dbReference>
<feature type="zinc finger region" description="C3H1-type" evidence="4">
    <location>
        <begin position="179"/>
        <end position="207"/>
    </location>
</feature>
<keyword evidence="3 4" id="KW-0862">Zinc</keyword>
<dbReference type="GO" id="GO:0000492">
    <property type="term" value="P:box C/D snoRNP assembly"/>
    <property type="evidence" value="ECO:0007669"/>
    <property type="project" value="TreeGrafter"/>
</dbReference>
<protein>
    <recommendedName>
        <fullName evidence="6">C3H1-type domain-containing protein</fullName>
    </recommendedName>
</protein>
<dbReference type="Proteomes" id="UP000837801">
    <property type="component" value="Unassembled WGS sequence"/>
</dbReference>
<evidence type="ECO:0000256" key="5">
    <source>
        <dbReference type="SAM" id="MobiDB-lite"/>
    </source>
</evidence>
<keyword evidence="8" id="KW-1185">Reference proteome</keyword>
<feature type="domain" description="C3H1-type" evidence="6">
    <location>
        <begin position="179"/>
        <end position="207"/>
    </location>
</feature>
<evidence type="ECO:0000313" key="7">
    <source>
        <dbReference type="EMBL" id="CAH2353359.1"/>
    </source>
</evidence>
<dbReference type="GO" id="GO:0005634">
    <property type="term" value="C:nucleus"/>
    <property type="evidence" value="ECO:0007669"/>
    <property type="project" value="TreeGrafter"/>
</dbReference>
<dbReference type="EMBL" id="CAKXYY010000010">
    <property type="protein sequence ID" value="CAH2353359.1"/>
    <property type="molecule type" value="Genomic_DNA"/>
</dbReference>
<dbReference type="Gene3D" id="4.10.1000.10">
    <property type="entry name" value="Zinc finger, CCCH-type"/>
    <property type="match status" value="1"/>
</dbReference>
<dbReference type="PANTHER" id="PTHR13309:SF0">
    <property type="entry name" value="FMR1-INTERACTING PROTEIN NUFIP1"/>
    <property type="match status" value="1"/>
</dbReference>
<dbReference type="GO" id="GO:0003723">
    <property type="term" value="F:RNA binding"/>
    <property type="evidence" value="ECO:0007669"/>
    <property type="project" value="InterPro"/>
</dbReference>
<reference evidence="7" key="1">
    <citation type="submission" date="2022-03" db="EMBL/GenBank/DDBJ databases">
        <authorList>
            <person name="Legras J.-L."/>
            <person name="Devillers H."/>
            <person name="Grondin C."/>
        </authorList>
    </citation>
    <scope>NUCLEOTIDE SEQUENCE</scope>
    <source>
        <strain evidence="7">CLIB 1423</strain>
    </source>
</reference>
<organism evidence="7 8">
    <name type="scientific">[Candida] railenensis</name>
    <dbReference type="NCBI Taxonomy" id="45579"/>
    <lineage>
        <taxon>Eukaryota</taxon>
        <taxon>Fungi</taxon>
        <taxon>Dikarya</taxon>
        <taxon>Ascomycota</taxon>
        <taxon>Saccharomycotina</taxon>
        <taxon>Pichiomycetes</taxon>
        <taxon>Debaryomycetaceae</taxon>
        <taxon>Kurtzmaniella</taxon>
    </lineage>
</organism>
<sequence>MNNSNKSNLDVPLQPFGSLLSLADLPTHLPNTIPVNPPPKPEVLNSRPAHNVTRTSDDHVVHHHTNDDESTNAADNTNLASTEATVDQTVISEELDTHVVTEKEKICIAGTSITLDTEEDIQKWIEERKKRWPTRKNIEEKEKAQKDKLHNQQQHTSGDPNNKRARDNNGTNSLLQDKKRQKRICHFYQQNKKCRFGAKCKNVHEQSESSSSTFDRAVTGNRTKVNSGSLPTSNACVVKTINDIQVNIPQRFKSEFYNTNPNSGTLFKMLVQKDHYENDNESILQFLEYLDKKKLVDHSVKL</sequence>
<evidence type="ECO:0000256" key="2">
    <source>
        <dbReference type="ARBA" id="ARBA00022771"/>
    </source>
</evidence>
<keyword evidence="1 4" id="KW-0479">Metal-binding</keyword>
<feature type="region of interest" description="Disordered" evidence="5">
    <location>
        <begin position="30"/>
        <end position="76"/>
    </location>
</feature>
<evidence type="ECO:0000256" key="3">
    <source>
        <dbReference type="ARBA" id="ARBA00022833"/>
    </source>
</evidence>
<evidence type="ECO:0000256" key="4">
    <source>
        <dbReference type="PROSITE-ProRule" id="PRU00723"/>
    </source>
</evidence>
<proteinExistence type="predicted"/>
<evidence type="ECO:0000313" key="8">
    <source>
        <dbReference type="Proteomes" id="UP000837801"/>
    </source>
</evidence>
<feature type="compositionally biased region" description="Basic and acidic residues" evidence="5">
    <location>
        <begin position="55"/>
        <end position="67"/>
    </location>
</feature>
<evidence type="ECO:0000256" key="1">
    <source>
        <dbReference type="ARBA" id="ARBA00022723"/>
    </source>
</evidence>
<feature type="compositionally biased region" description="Basic and acidic residues" evidence="5">
    <location>
        <begin position="136"/>
        <end position="150"/>
    </location>
</feature>
<dbReference type="SUPFAM" id="SSF90229">
    <property type="entry name" value="CCCH zinc finger"/>
    <property type="match status" value="1"/>
</dbReference>
<dbReference type="InterPro" id="IPR019496">
    <property type="entry name" value="NUFIP1_cons_dom"/>
</dbReference>
<keyword evidence="2 4" id="KW-0863">Zinc-finger</keyword>
<feature type="compositionally biased region" description="Polar residues" evidence="5">
    <location>
        <begin position="151"/>
        <end position="160"/>
    </location>
</feature>
<dbReference type="GO" id="GO:0008270">
    <property type="term" value="F:zinc ion binding"/>
    <property type="evidence" value="ECO:0007669"/>
    <property type="project" value="UniProtKB-KW"/>
</dbReference>
<dbReference type="AlphaFoldDB" id="A0A9P0QPZ9"/>
<gene>
    <name evidence="7" type="ORF">CLIB1423_10S03224</name>
</gene>
<dbReference type="InterPro" id="IPR036855">
    <property type="entry name" value="Znf_CCCH_sf"/>
</dbReference>
<accession>A0A9P0QPZ9</accession>
<dbReference type="InterPro" id="IPR039136">
    <property type="entry name" value="NUFIP1-like"/>
</dbReference>
<dbReference type="InterPro" id="IPR000571">
    <property type="entry name" value="Znf_CCCH"/>
</dbReference>
<feature type="region of interest" description="Disordered" evidence="5">
    <location>
        <begin position="135"/>
        <end position="176"/>
    </location>
</feature>
<dbReference type="OrthoDB" id="273070at2759"/>
<evidence type="ECO:0000259" key="6">
    <source>
        <dbReference type="PROSITE" id="PS50103"/>
    </source>
</evidence>
<name>A0A9P0QPZ9_9ASCO</name>
<comment type="caution">
    <text evidence="7">The sequence shown here is derived from an EMBL/GenBank/DDBJ whole genome shotgun (WGS) entry which is preliminary data.</text>
</comment>
<dbReference type="Pfam" id="PF10453">
    <property type="entry name" value="NUFIP1"/>
    <property type="match status" value="1"/>
</dbReference>
<dbReference type="PANTHER" id="PTHR13309">
    <property type="entry name" value="NUCLEAR FRAGILE X MENTAL RETARDATION PROTEIN INTERACTING PROTEIN 1"/>
    <property type="match status" value="1"/>
</dbReference>